<evidence type="ECO:0000256" key="1">
    <source>
        <dbReference type="ARBA" id="ARBA00023118"/>
    </source>
</evidence>
<reference evidence="3 4" key="1">
    <citation type="submission" date="2018-03" db="EMBL/GenBank/DDBJ databases">
        <title>Genome sequence of Moorella humiferrea DSM 23265.</title>
        <authorList>
            <person name="Poehlein A."/>
            <person name="Daniel R."/>
        </authorList>
    </citation>
    <scope>NUCLEOTIDE SEQUENCE [LARGE SCALE GENOMIC DNA]</scope>
    <source>
        <strain evidence="3 4">DSM 23265</strain>
    </source>
</reference>
<accession>A0A2T0AWI5</accession>
<dbReference type="Proteomes" id="UP000238415">
    <property type="component" value="Unassembled WGS sequence"/>
</dbReference>
<dbReference type="InterPro" id="IPR005537">
    <property type="entry name" value="RAMP_III_fam"/>
</dbReference>
<evidence type="ECO:0000259" key="2">
    <source>
        <dbReference type="Pfam" id="PF03787"/>
    </source>
</evidence>
<name>A0A2T0AWI5_9FIRM</name>
<feature type="domain" description="CRISPR type III-associated protein" evidence="2">
    <location>
        <begin position="7"/>
        <end position="172"/>
    </location>
</feature>
<keyword evidence="1" id="KW-0051">Antiviral defense</keyword>
<dbReference type="GO" id="GO:0051607">
    <property type="term" value="P:defense response to virus"/>
    <property type="evidence" value="ECO:0007669"/>
    <property type="project" value="UniProtKB-KW"/>
</dbReference>
<dbReference type="RefSeq" id="WP_170066153.1">
    <property type="nucleotide sequence ID" value="NZ_PVXM01000006.1"/>
</dbReference>
<organism evidence="3 4">
    <name type="scientific">Neomoorella humiferrea</name>
    <dbReference type="NCBI Taxonomy" id="676965"/>
    <lineage>
        <taxon>Bacteria</taxon>
        <taxon>Bacillati</taxon>
        <taxon>Bacillota</taxon>
        <taxon>Clostridia</taxon>
        <taxon>Neomoorellales</taxon>
        <taxon>Neomoorellaceae</taxon>
        <taxon>Neomoorella</taxon>
    </lineage>
</organism>
<dbReference type="EMBL" id="PVXM01000006">
    <property type="protein sequence ID" value="PRR75072.1"/>
    <property type="molecule type" value="Genomic_DNA"/>
</dbReference>
<dbReference type="InterPro" id="IPR007522">
    <property type="entry name" value="CRISPR-assoc_prot_TM1795"/>
</dbReference>
<dbReference type="NCBIfam" id="TIGR01894">
    <property type="entry name" value="cas_TM1795_cmr1"/>
    <property type="match status" value="1"/>
</dbReference>
<comment type="caution">
    <text evidence="3">The sequence shown here is derived from an EMBL/GenBank/DDBJ whole genome shotgun (WGS) entry which is preliminary data.</text>
</comment>
<dbReference type="Pfam" id="PF03787">
    <property type="entry name" value="RAMPs"/>
    <property type="match status" value="1"/>
</dbReference>
<protein>
    <submittedName>
        <fullName evidence="3">RAMP superfamily protein</fullName>
    </submittedName>
</protein>
<gene>
    <name evidence="3" type="ORF">MOHU_05790</name>
</gene>
<dbReference type="AlphaFoldDB" id="A0A2T0AWI5"/>
<keyword evidence="4" id="KW-1185">Reference proteome</keyword>
<evidence type="ECO:0000313" key="4">
    <source>
        <dbReference type="Proteomes" id="UP000238415"/>
    </source>
</evidence>
<proteinExistence type="predicted"/>
<sequence length="341" mass="39054">MQDIILTCEVLTPMFLGGADAREPELRAPSIKGVLRFWWRALHGFDPLLKTKEGSIFGSAGEHAQKSRITLRIEGEDLTPYITKEPLPRHTYQVKGHELNILEYLAYGTYIYNRMQRRNEFYRAYIKPGYSFNLIVKTDNEVDLLEFFLALQYFCWFGSLGAKARNGFGSFKVKNVKGHLPAGEKIDLTSLPGASSLASFKQYTGIPKFSAFSHGARLFRTRQDHSTWDTCLAELGHAYRHARLSLEPPHSYKRRQYIGAPLIVNQKQQSRLARHAKPYFLRVHEWQGRYTGYILYLPSRYCTGLAGEIPGNLNLEKEDAVFSTACQEMNKALGRYLEVID</sequence>
<evidence type="ECO:0000313" key="3">
    <source>
        <dbReference type="EMBL" id="PRR75072.1"/>
    </source>
</evidence>